<dbReference type="SUPFAM" id="SSF49503">
    <property type="entry name" value="Cupredoxins"/>
    <property type="match status" value="1"/>
</dbReference>
<comment type="caution">
    <text evidence="5">The sequence shown here is derived from an EMBL/GenBank/DDBJ whole genome shotgun (WGS) entry which is preliminary data.</text>
</comment>
<dbReference type="PROSITE" id="PS51485">
    <property type="entry name" value="PHYTOCYANIN"/>
    <property type="match status" value="1"/>
</dbReference>
<dbReference type="GO" id="GO:0046872">
    <property type="term" value="F:metal ion binding"/>
    <property type="evidence" value="ECO:0007669"/>
    <property type="project" value="UniProtKB-KW"/>
</dbReference>
<evidence type="ECO:0000313" key="5">
    <source>
        <dbReference type="EMBL" id="KAL2643980.1"/>
    </source>
</evidence>
<keyword evidence="1" id="KW-0479">Metal-binding</keyword>
<evidence type="ECO:0000256" key="1">
    <source>
        <dbReference type="ARBA" id="ARBA00022723"/>
    </source>
</evidence>
<dbReference type="EMBL" id="JBHFFA010000002">
    <property type="protein sequence ID" value="KAL2643980.1"/>
    <property type="molecule type" value="Genomic_DNA"/>
</dbReference>
<dbReference type="Proteomes" id="UP001605036">
    <property type="component" value="Unassembled WGS sequence"/>
</dbReference>
<evidence type="ECO:0000313" key="6">
    <source>
        <dbReference type="Proteomes" id="UP001605036"/>
    </source>
</evidence>
<accession>A0ABD1Z860</accession>
<evidence type="ECO:0000256" key="2">
    <source>
        <dbReference type="ARBA" id="ARBA00023180"/>
    </source>
</evidence>
<organism evidence="5 6">
    <name type="scientific">Riccia fluitans</name>
    <dbReference type="NCBI Taxonomy" id="41844"/>
    <lineage>
        <taxon>Eukaryota</taxon>
        <taxon>Viridiplantae</taxon>
        <taxon>Streptophyta</taxon>
        <taxon>Embryophyta</taxon>
        <taxon>Marchantiophyta</taxon>
        <taxon>Marchantiopsida</taxon>
        <taxon>Marchantiidae</taxon>
        <taxon>Marchantiales</taxon>
        <taxon>Ricciaceae</taxon>
        <taxon>Riccia</taxon>
    </lineage>
</organism>
<dbReference type="PANTHER" id="PTHR33021">
    <property type="entry name" value="BLUE COPPER PROTEIN"/>
    <property type="match status" value="1"/>
</dbReference>
<feature type="signal peptide" evidence="3">
    <location>
        <begin position="1"/>
        <end position="33"/>
    </location>
</feature>
<evidence type="ECO:0000259" key="4">
    <source>
        <dbReference type="PROSITE" id="PS51485"/>
    </source>
</evidence>
<sequence length="133" mass="14530">MGIPKTKGGPGISGVRVIPLLCCAAILVEHAAAATVVVGGEKGWTLGFDYKKWAAGTKVKRFDTLHFKYDKSQHNVMRVSKADYDSCNIASPMREFSTGEDIVKLIEPGTYYYICGLTEHCKLGLKMAIHVHA</sequence>
<dbReference type="AlphaFoldDB" id="A0ABD1Z860"/>
<reference evidence="5 6" key="1">
    <citation type="submission" date="2024-09" db="EMBL/GenBank/DDBJ databases">
        <title>Chromosome-scale assembly of Riccia fluitans.</title>
        <authorList>
            <person name="Paukszto L."/>
            <person name="Sawicki J."/>
            <person name="Karawczyk K."/>
            <person name="Piernik-Szablinska J."/>
            <person name="Szczecinska M."/>
            <person name="Mazdziarz M."/>
        </authorList>
    </citation>
    <scope>NUCLEOTIDE SEQUENCE [LARGE SCALE GENOMIC DNA]</scope>
    <source>
        <strain evidence="5">Rf_01</strain>
        <tissue evidence="5">Aerial parts of the thallus</tissue>
    </source>
</reference>
<dbReference type="PANTHER" id="PTHR33021:SF350">
    <property type="entry name" value="UCLACYANIN-2"/>
    <property type="match status" value="1"/>
</dbReference>
<dbReference type="InterPro" id="IPR003245">
    <property type="entry name" value="Phytocyanin_dom"/>
</dbReference>
<dbReference type="FunFam" id="2.60.40.420:FF:000003">
    <property type="entry name" value="Blue copper"/>
    <property type="match status" value="1"/>
</dbReference>
<keyword evidence="2" id="KW-0325">Glycoprotein</keyword>
<evidence type="ECO:0000256" key="3">
    <source>
        <dbReference type="SAM" id="SignalP"/>
    </source>
</evidence>
<keyword evidence="3" id="KW-0732">Signal</keyword>
<dbReference type="InterPro" id="IPR008972">
    <property type="entry name" value="Cupredoxin"/>
</dbReference>
<feature type="domain" description="Phytocyanin" evidence="4">
    <location>
        <begin position="34"/>
        <end position="133"/>
    </location>
</feature>
<keyword evidence="6" id="KW-1185">Reference proteome</keyword>
<dbReference type="Gene3D" id="2.60.40.420">
    <property type="entry name" value="Cupredoxins - blue copper proteins"/>
    <property type="match status" value="1"/>
</dbReference>
<dbReference type="CDD" id="cd04216">
    <property type="entry name" value="Phytocyanin"/>
    <property type="match status" value="1"/>
</dbReference>
<feature type="chain" id="PRO_5044872411" description="Phytocyanin domain-containing protein" evidence="3">
    <location>
        <begin position="34"/>
        <end position="133"/>
    </location>
</feature>
<gene>
    <name evidence="5" type="ORF">R1flu_011567</name>
</gene>
<name>A0ABD1Z860_9MARC</name>
<dbReference type="InterPro" id="IPR039391">
    <property type="entry name" value="Phytocyanin-like"/>
</dbReference>
<dbReference type="Pfam" id="PF02298">
    <property type="entry name" value="Cu_bind_like"/>
    <property type="match status" value="1"/>
</dbReference>
<protein>
    <recommendedName>
        <fullName evidence="4">Phytocyanin domain-containing protein</fullName>
    </recommendedName>
</protein>
<proteinExistence type="predicted"/>